<comment type="caution">
    <text evidence="1">The sequence shown here is derived from an EMBL/GenBank/DDBJ whole genome shotgun (WGS) entry which is preliminary data.</text>
</comment>
<gene>
    <name evidence="1" type="ORF">I3842_11G083200</name>
</gene>
<protein>
    <submittedName>
        <fullName evidence="1">Uncharacterized protein</fullName>
    </submittedName>
</protein>
<organism evidence="1 2">
    <name type="scientific">Carya illinoinensis</name>
    <name type="common">Pecan</name>
    <dbReference type="NCBI Taxonomy" id="32201"/>
    <lineage>
        <taxon>Eukaryota</taxon>
        <taxon>Viridiplantae</taxon>
        <taxon>Streptophyta</taxon>
        <taxon>Embryophyta</taxon>
        <taxon>Tracheophyta</taxon>
        <taxon>Spermatophyta</taxon>
        <taxon>Magnoliopsida</taxon>
        <taxon>eudicotyledons</taxon>
        <taxon>Gunneridae</taxon>
        <taxon>Pentapetalae</taxon>
        <taxon>rosids</taxon>
        <taxon>fabids</taxon>
        <taxon>Fagales</taxon>
        <taxon>Juglandaceae</taxon>
        <taxon>Carya</taxon>
    </lineage>
</organism>
<sequence length="159" mass="17254">MEVGLSLFLPFRCSSHLPLRSHPTPSHSNRISPVTFGSSKVNSPSVVSARFHQSRVSLCGSCKISSNFGLWSTELAQRLLGTAVYPSGVRIGSVPHTFNSSMIQQFFEGTYGRDHGMGLSSKGIVNKCPSSQASLPCSNSLIWSNRGTAYHIFNDNMDS</sequence>
<evidence type="ECO:0000313" key="1">
    <source>
        <dbReference type="EMBL" id="KAG6687644.1"/>
    </source>
</evidence>
<dbReference type="AlphaFoldDB" id="A0A922DNB3"/>
<evidence type="ECO:0000313" key="2">
    <source>
        <dbReference type="Proteomes" id="UP000811246"/>
    </source>
</evidence>
<accession>A0A922DNB3</accession>
<name>A0A922DNB3_CARIL</name>
<proteinExistence type="predicted"/>
<dbReference type="Proteomes" id="UP000811246">
    <property type="component" value="Chromosome 11"/>
</dbReference>
<dbReference type="EMBL" id="CM031835">
    <property type="protein sequence ID" value="KAG6687644.1"/>
    <property type="molecule type" value="Genomic_DNA"/>
</dbReference>
<reference evidence="1" key="1">
    <citation type="submission" date="2021-01" db="EMBL/GenBank/DDBJ databases">
        <authorList>
            <person name="Lovell J.T."/>
            <person name="Bentley N."/>
            <person name="Bhattarai G."/>
            <person name="Jenkins J.W."/>
            <person name="Sreedasyam A."/>
            <person name="Alarcon Y."/>
            <person name="Bock C."/>
            <person name="Boston L."/>
            <person name="Carlson J."/>
            <person name="Cervantes K."/>
            <person name="Clermont K."/>
            <person name="Krom N."/>
            <person name="Kubenka K."/>
            <person name="Mamidi S."/>
            <person name="Mattison C."/>
            <person name="Monteros M."/>
            <person name="Pisani C."/>
            <person name="Plott C."/>
            <person name="Rajasekar S."/>
            <person name="Rhein H.S."/>
            <person name="Rohla C."/>
            <person name="Song M."/>
            <person name="Hilaire R.S."/>
            <person name="Shu S."/>
            <person name="Wells L."/>
            <person name="Wang X."/>
            <person name="Webber J."/>
            <person name="Heerema R.J."/>
            <person name="Klein P."/>
            <person name="Conner P."/>
            <person name="Grauke L."/>
            <person name="Grimwood J."/>
            <person name="Schmutz J."/>
            <person name="Randall J.J."/>
        </authorList>
    </citation>
    <scope>NUCLEOTIDE SEQUENCE</scope>
    <source>
        <tissue evidence="1">Leaf</tissue>
    </source>
</reference>